<evidence type="ECO:0000313" key="2">
    <source>
        <dbReference type="EMBL" id="UXD86322.1"/>
    </source>
</evidence>
<feature type="region of interest" description="Disordered" evidence="1">
    <location>
        <begin position="181"/>
        <end position="204"/>
    </location>
</feature>
<keyword evidence="3" id="KW-1185">Reference proteome</keyword>
<reference evidence="3" key="1">
    <citation type="submission" date="2020-06" db="EMBL/GenBank/DDBJ databases">
        <title>Thalassolituus marinus alknpb1M-1, a hydrocarbon-degrading bacterium isolated from the deep-sea overlying water using an in-situ strategy from the South China Sea basin.</title>
        <authorList>
            <person name="Dong C."/>
            <person name="Chen Y."/>
            <person name="Shao Z."/>
        </authorList>
    </citation>
    <scope>NUCLEOTIDE SEQUENCE [LARGE SCALE GENOMIC DNA]</scope>
    <source>
        <strain evidence="3">alknpb1M-1</strain>
    </source>
</reference>
<organism evidence="2 3">
    <name type="scientific">Thalassolituus hydrocarboniclasticus</name>
    <dbReference type="NCBI Taxonomy" id="2742796"/>
    <lineage>
        <taxon>Bacteria</taxon>
        <taxon>Pseudomonadati</taxon>
        <taxon>Pseudomonadota</taxon>
        <taxon>Gammaproteobacteria</taxon>
        <taxon>Oceanospirillales</taxon>
        <taxon>Oceanospirillaceae</taxon>
        <taxon>Thalassolituus</taxon>
    </lineage>
</organism>
<proteinExistence type="predicted"/>
<protein>
    <submittedName>
        <fullName evidence="2">GNAT family N-acetyltransferase</fullName>
    </submittedName>
</protein>
<sequence>MKFTPELSFSGGRVRPLTYDDADALFELYQHPELPGQRVLDNKDNLIRMVDLSVQMAATQRGMMWALEVDGAIIGMVSAFDWQPSLLRTMLRVDGLPQLTLAQRSAALQVCMDFMAQKYHLRNFGYQWIEGQNEEFKTMLTELGFKQSAVMRDAWRSGEHSFANVVQFNLVLDKKKPVAGRLGEDSDINPGQNLNADNSNGGVA</sequence>
<evidence type="ECO:0000313" key="3">
    <source>
        <dbReference type="Proteomes" id="UP001065322"/>
    </source>
</evidence>
<dbReference type="SUPFAM" id="SSF55729">
    <property type="entry name" value="Acyl-CoA N-acyltransferases (Nat)"/>
    <property type="match status" value="1"/>
</dbReference>
<dbReference type="EMBL" id="CP054475">
    <property type="protein sequence ID" value="UXD86322.1"/>
    <property type="molecule type" value="Genomic_DNA"/>
</dbReference>
<dbReference type="Proteomes" id="UP001065322">
    <property type="component" value="Chromosome"/>
</dbReference>
<dbReference type="Gene3D" id="3.40.630.30">
    <property type="match status" value="1"/>
</dbReference>
<dbReference type="InterPro" id="IPR016181">
    <property type="entry name" value="Acyl_CoA_acyltransferase"/>
</dbReference>
<dbReference type="RefSeq" id="WP_145470904.1">
    <property type="nucleotide sequence ID" value="NZ_CP054475.1"/>
</dbReference>
<gene>
    <name evidence="2" type="ORF">HUF19_02145</name>
</gene>
<feature type="compositionally biased region" description="Polar residues" evidence="1">
    <location>
        <begin position="189"/>
        <end position="204"/>
    </location>
</feature>
<evidence type="ECO:0000256" key="1">
    <source>
        <dbReference type="SAM" id="MobiDB-lite"/>
    </source>
</evidence>
<accession>A0ABY6A6K6</accession>
<name>A0ABY6A6K6_9GAMM</name>